<dbReference type="EC" id="3.5.1.19" evidence="6"/>
<dbReference type="GO" id="GO:0019363">
    <property type="term" value="P:pyridine nucleotide biosynthetic process"/>
    <property type="evidence" value="ECO:0007669"/>
    <property type="project" value="UniProtKB-KW"/>
</dbReference>
<dbReference type="PANTHER" id="PTHR11080:SF2">
    <property type="entry name" value="LD05707P"/>
    <property type="match status" value="1"/>
</dbReference>
<evidence type="ECO:0000313" key="9">
    <source>
        <dbReference type="EMBL" id="AUN93511.1"/>
    </source>
</evidence>
<evidence type="ECO:0000259" key="8">
    <source>
        <dbReference type="Pfam" id="PF00857"/>
    </source>
</evidence>
<dbReference type="GO" id="GO:0008936">
    <property type="term" value="F:nicotinamidase activity"/>
    <property type="evidence" value="ECO:0007669"/>
    <property type="project" value="UniProtKB-EC"/>
</dbReference>
<dbReference type="OrthoDB" id="9791276at2"/>
<dbReference type="CDD" id="cd01011">
    <property type="entry name" value="nicotinamidase"/>
    <property type="match status" value="1"/>
</dbReference>
<keyword evidence="3" id="KW-0479">Metal-binding</keyword>
<keyword evidence="2" id="KW-0662">Pyridine nucleotide biosynthesis</keyword>
<evidence type="ECO:0000256" key="5">
    <source>
        <dbReference type="ARBA" id="ARBA00037900"/>
    </source>
</evidence>
<dbReference type="Proteomes" id="UP000242205">
    <property type="component" value="Chromosome"/>
</dbReference>
<evidence type="ECO:0000256" key="1">
    <source>
        <dbReference type="ARBA" id="ARBA00006336"/>
    </source>
</evidence>
<protein>
    <recommendedName>
        <fullName evidence="6">nicotinamidase</fullName>
        <ecNumber evidence="6">3.5.1.19</ecNumber>
    </recommendedName>
    <alternativeName>
        <fullName evidence="7">Nicotinamide deamidase</fullName>
    </alternativeName>
</protein>
<evidence type="ECO:0000256" key="7">
    <source>
        <dbReference type="ARBA" id="ARBA00043224"/>
    </source>
</evidence>
<evidence type="ECO:0000256" key="6">
    <source>
        <dbReference type="ARBA" id="ARBA00039017"/>
    </source>
</evidence>
<keyword evidence="4" id="KW-0378">Hydrolase</keyword>
<comment type="pathway">
    <text evidence="5">Cofactor biosynthesis; nicotinate biosynthesis; nicotinate from nicotinamide: step 1/1.</text>
</comment>
<dbReference type="AlphaFoldDB" id="A0A2I6S2L2"/>
<sequence length="193" mass="20961">MNTTALHSRFEPGDALIVVDVQKDFCPGGALAIDAGDRVVPVLNRLIDEAVRAGVPIIASRCWHPRDHPSFRDHGGQWPVHCLQDSDGARFHPDLALPEQTVVVTKGVRFDHDQNSAFDDTGLADFLRAHGVRRVWVGGLAEDVCVRATVLDARREGFDTVLVAEATRPVTAEGGEHALCEMREAGVVLEEAA</sequence>
<feature type="domain" description="Isochorismatase-like" evidence="8">
    <location>
        <begin position="15"/>
        <end position="189"/>
    </location>
</feature>
<dbReference type="KEGG" id="atw:C0099_00315"/>
<keyword evidence="10" id="KW-1185">Reference proteome</keyword>
<gene>
    <name evidence="9" type="ORF">C0099_00315</name>
</gene>
<accession>A0A2I6S2L2</accession>
<reference evidence="9 10" key="1">
    <citation type="submission" date="2018-01" db="EMBL/GenBank/DDBJ databases">
        <authorList>
            <person name="Fu G.-Y."/>
        </authorList>
    </citation>
    <scope>NUCLEOTIDE SEQUENCE [LARGE SCALE GENOMIC DNA]</scope>
    <source>
        <strain evidence="9 10">SY39</strain>
    </source>
</reference>
<evidence type="ECO:0000256" key="4">
    <source>
        <dbReference type="ARBA" id="ARBA00022801"/>
    </source>
</evidence>
<dbReference type="Gene3D" id="3.40.50.850">
    <property type="entry name" value="Isochorismatase-like"/>
    <property type="match status" value="1"/>
</dbReference>
<organism evidence="9 10">
    <name type="scientific">Pseudazoarcus pumilus</name>
    <dbReference type="NCBI Taxonomy" id="2067960"/>
    <lineage>
        <taxon>Bacteria</taxon>
        <taxon>Pseudomonadati</taxon>
        <taxon>Pseudomonadota</taxon>
        <taxon>Betaproteobacteria</taxon>
        <taxon>Rhodocyclales</taxon>
        <taxon>Zoogloeaceae</taxon>
        <taxon>Pseudazoarcus</taxon>
    </lineage>
</organism>
<dbReference type="PANTHER" id="PTHR11080">
    <property type="entry name" value="PYRAZINAMIDASE/NICOTINAMIDASE"/>
    <property type="match status" value="1"/>
</dbReference>
<name>A0A2I6S2L2_9RHOO</name>
<dbReference type="InterPro" id="IPR000868">
    <property type="entry name" value="Isochorismatase-like_dom"/>
</dbReference>
<dbReference type="Pfam" id="PF00857">
    <property type="entry name" value="Isochorismatase"/>
    <property type="match status" value="1"/>
</dbReference>
<dbReference type="EMBL" id="CP025682">
    <property type="protein sequence ID" value="AUN93511.1"/>
    <property type="molecule type" value="Genomic_DNA"/>
</dbReference>
<proteinExistence type="inferred from homology"/>
<dbReference type="GO" id="GO:0046872">
    <property type="term" value="F:metal ion binding"/>
    <property type="evidence" value="ECO:0007669"/>
    <property type="project" value="UniProtKB-KW"/>
</dbReference>
<dbReference type="InterPro" id="IPR052347">
    <property type="entry name" value="Isochorismatase_Nicotinamidase"/>
</dbReference>
<evidence type="ECO:0000313" key="10">
    <source>
        <dbReference type="Proteomes" id="UP000242205"/>
    </source>
</evidence>
<dbReference type="InterPro" id="IPR036380">
    <property type="entry name" value="Isochorismatase-like_sf"/>
</dbReference>
<dbReference type="RefSeq" id="WP_102245585.1">
    <property type="nucleotide sequence ID" value="NZ_CP025682.1"/>
</dbReference>
<evidence type="ECO:0000256" key="3">
    <source>
        <dbReference type="ARBA" id="ARBA00022723"/>
    </source>
</evidence>
<dbReference type="SUPFAM" id="SSF52499">
    <property type="entry name" value="Isochorismatase-like hydrolases"/>
    <property type="match status" value="1"/>
</dbReference>
<evidence type="ECO:0000256" key="2">
    <source>
        <dbReference type="ARBA" id="ARBA00022642"/>
    </source>
</evidence>
<comment type="similarity">
    <text evidence="1">Belongs to the isochorismatase family.</text>
</comment>